<dbReference type="PANTHER" id="PTHR12922">
    <property type="entry name" value="UBIQUINONE BIOSYNTHESIS PROTEIN"/>
    <property type="match status" value="1"/>
</dbReference>
<organism evidence="1 2">
    <name type="scientific">Crinalium epipsammum PCC 9333</name>
    <dbReference type="NCBI Taxonomy" id="1173022"/>
    <lineage>
        <taxon>Bacteria</taxon>
        <taxon>Bacillati</taxon>
        <taxon>Cyanobacteriota</taxon>
        <taxon>Cyanophyceae</taxon>
        <taxon>Gomontiellales</taxon>
        <taxon>Gomontiellaceae</taxon>
        <taxon>Crinalium</taxon>
    </lineage>
</organism>
<reference evidence="1 2" key="1">
    <citation type="submission" date="2012-06" db="EMBL/GenBank/DDBJ databases">
        <title>Finished chromosome of genome of Crinalium epipsammum PCC 9333.</title>
        <authorList>
            <consortium name="US DOE Joint Genome Institute"/>
            <person name="Gugger M."/>
            <person name="Coursin T."/>
            <person name="Rippka R."/>
            <person name="Tandeau De Marsac N."/>
            <person name="Huntemann M."/>
            <person name="Wei C.-L."/>
            <person name="Han J."/>
            <person name="Detter J.C."/>
            <person name="Han C."/>
            <person name="Tapia R."/>
            <person name="Davenport K."/>
            <person name="Daligault H."/>
            <person name="Erkkila T."/>
            <person name="Gu W."/>
            <person name="Munk A.C.C."/>
            <person name="Teshima H."/>
            <person name="Xu Y."/>
            <person name="Chain P."/>
            <person name="Chen A."/>
            <person name="Krypides N."/>
            <person name="Mavromatis K."/>
            <person name="Markowitz V."/>
            <person name="Szeto E."/>
            <person name="Ivanova N."/>
            <person name="Mikhailova N."/>
            <person name="Ovchinnikova G."/>
            <person name="Pagani I."/>
            <person name="Pati A."/>
            <person name="Goodwin L."/>
            <person name="Peters L."/>
            <person name="Pitluck S."/>
            <person name="Woyke T."/>
            <person name="Kerfeld C."/>
        </authorList>
    </citation>
    <scope>NUCLEOTIDE SEQUENCE [LARGE SCALE GENOMIC DNA]</scope>
    <source>
        <strain evidence="1 2">PCC 9333</strain>
    </source>
</reference>
<gene>
    <name evidence="1" type="ORF">Cri9333_3907</name>
</gene>
<dbReference type="PATRIC" id="fig|1173022.3.peg.4211"/>
<evidence type="ECO:0000313" key="2">
    <source>
        <dbReference type="Proteomes" id="UP000010472"/>
    </source>
</evidence>
<protein>
    <recommendedName>
        <fullName evidence="3">Ubiquinone biosynthesis protein</fullName>
    </recommendedName>
</protein>
<proteinExistence type="predicted"/>
<dbReference type="Proteomes" id="UP000010472">
    <property type="component" value="Chromosome"/>
</dbReference>
<dbReference type="GO" id="GO:0006744">
    <property type="term" value="P:ubiquinone biosynthetic process"/>
    <property type="evidence" value="ECO:0007669"/>
    <property type="project" value="InterPro"/>
</dbReference>
<evidence type="ECO:0008006" key="3">
    <source>
        <dbReference type="Google" id="ProtNLM"/>
    </source>
</evidence>
<name>K9W3D7_9CYAN</name>
<keyword evidence="2" id="KW-1185">Reference proteome</keyword>
<accession>K9W3D7</accession>
<dbReference type="HOGENOM" id="CLU_083028_0_0_3"/>
<dbReference type="KEGG" id="cep:Cri9333_3907"/>
<dbReference type="STRING" id="1173022.Cri9333_3907"/>
<dbReference type="EMBL" id="CP003620">
    <property type="protein sequence ID" value="AFZ14716.1"/>
    <property type="molecule type" value="Genomic_DNA"/>
</dbReference>
<evidence type="ECO:0000313" key="1">
    <source>
        <dbReference type="EMBL" id="AFZ14716.1"/>
    </source>
</evidence>
<dbReference type="InterPro" id="IPR007715">
    <property type="entry name" value="Coq4"/>
</dbReference>
<dbReference type="PANTHER" id="PTHR12922:SF7">
    <property type="entry name" value="UBIQUINONE BIOSYNTHESIS PROTEIN COQ4 HOMOLOG, MITOCHONDRIAL"/>
    <property type="match status" value="1"/>
</dbReference>
<dbReference type="eggNOG" id="COG5031">
    <property type="taxonomic scope" value="Bacteria"/>
</dbReference>
<sequence>MSMQTLENVAQQWQTSVVESIINMVNAEDGDFGAIAKLSQAVNDVSSINKMIEFLCNHPQCKRAFEERPRLGNVDLQLLHQLPENTLGYAYANHMIKNNLTPLQGNFGDSNYQFLAAHLTETHDIWHIVTGCDTNITGEIKLEAFYVAQLYASRFWLALLTKNLLKAVVFDIEVSSKYMDALTEGWLMAKQAKPLFGIQWNTLWETSLEEVRNSLTISN</sequence>
<dbReference type="Pfam" id="PF05019">
    <property type="entry name" value="Coq4"/>
    <property type="match status" value="1"/>
</dbReference>
<dbReference type="AlphaFoldDB" id="K9W3D7"/>